<dbReference type="PANTHER" id="PTHR47995:SF18">
    <property type="entry name" value="TRANSCRIPTION FACTOR MYB65"/>
    <property type="match status" value="1"/>
</dbReference>
<feature type="region of interest" description="Disordered" evidence="7">
    <location>
        <begin position="127"/>
        <end position="183"/>
    </location>
</feature>
<evidence type="ECO:0000256" key="1">
    <source>
        <dbReference type="ARBA" id="ARBA00004123"/>
    </source>
</evidence>
<evidence type="ECO:0000313" key="10">
    <source>
        <dbReference type="EMBL" id="MED6155346.1"/>
    </source>
</evidence>
<feature type="region of interest" description="Disordered" evidence="7">
    <location>
        <begin position="833"/>
        <end position="868"/>
    </location>
</feature>
<dbReference type="SMART" id="SM00717">
    <property type="entry name" value="SANT"/>
    <property type="match status" value="4"/>
</dbReference>
<feature type="domain" description="Myb-like" evidence="8">
    <location>
        <begin position="463"/>
        <end position="515"/>
    </location>
</feature>
<evidence type="ECO:0000256" key="4">
    <source>
        <dbReference type="ARBA" id="ARBA00023125"/>
    </source>
</evidence>
<sequence>MSTTPPLLEGGGGEDVKKRKWTSEEDQILLDSVNNHGAMDWNAVETNSGLKQRSAQSCRQRWRYYLNPNLKKGALTHEEIQKICQFYHFHGNKWAKISKQLPGRTDNEIKAFWNNRKRKLERSGLPLYPPEILNGNNGNHEGVGGVNSNCSSNNDGEGKSSESNQLPSEMLQSPPQSDNMEISGNKINIDLNIPYVDQSDVPTQNDDDDDGSHNEDDDDNGEGKACDDDATTGVSKSSESNELPLEMLQSPPESDKEISGNNNIDLNIPYVDQSDAPTQNDNDDSNNEDDDERKACDDDATTGVSKSLESNELPSEMVQMNCHHIDLNIPYLDLQSDAPTQNDNDHQRHRRHEYFDSITTRLIQQQWQQQDYHHMYVDEQLDDLLSKIIPSLQITETPPPPLLSQPQATADDSYLKGSNSSIPLETDQWGGPYYNDDNYGDLLQYMIEKRVIVFVMSPSPSEGEDFKKGPWTSEEDEILADYVKNHEAKNWNAVEKNSGLQRSGKSCRLRWTNHLNPSLNRGELTDQEIHKIIQLHYTHGNKWAKIVKELPGRTDNDIKNFWHTRKRKLERSGLPLYPPEIQNGNHGNHEEGVAGVNGNDNGDEGKSSESKELPSQIMLQSPPPPPPMLLPQSENNLNTTHQIVAPTQNNNNDQRRRAYFDARNANSISEASLGIPVHPLSITHNNGSATTRVIFQQQQQHRHHPYHGKVYRNSCEGNYKASNSYGVTQQPGLSMHPRNINGAPSQFQQHTYQSGAFNVPPRPPLSSPPPLIAPLPRPPSSTDSVLVTIPIHNRYHGGAYKNLCYGNNEASTSYGVTQQSGLSVQTQNINGAPSQFQHTYQNGGYVPPSSPPLLPPLSPPPLSSSPPLSPLALSPLLPPSSSTDSDIYNSLPVICNVDEMDDDGATFEEKKCDELSKIFTPSNDDHNNNQNNNNNACSNSSSSDGMKDELPSLQITETPPPPPPSPLLPQPQATADSNLEGSNDSIIIPLETDQWGGPYNEYNYGDLCPDLLDDHFFDGIPEI</sequence>
<feature type="compositionally biased region" description="Polar residues" evidence="7">
    <location>
        <begin position="232"/>
        <end position="241"/>
    </location>
</feature>
<dbReference type="InterPro" id="IPR009057">
    <property type="entry name" value="Homeodomain-like_sf"/>
</dbReference>
<evidence type="ECO:0000256" key="3">
    <source>
        <dbReference type="ARBA" id="ARBA00023015"/>
    </source>
</evidence>
<keyword evidence="5" id="KW-0804">Transcription</keyword>
<comment type="caution">
    <text evidence="10">The sequence shown here is derived from an EMBL/GenBank/DDBJ whole genome shotgun (WGS) entry which is preliminary data.</text>
</comment>
<feature type="compositionally biased region" description="Polar residues" evidence="7">
    <location>
        <begin position="161"/>
        <end position="183"/>
    </location>
</feature>
<feature type="domain" description="Myb-like" evidence="8">
    <location>
        <begin position="67"/>
        <end position="117"/>
    </location>
</feature>
<gene>
    <name evidence="10" type="ORF">PIB30_004362</name>
</gene>
<comment type="subcellular location">
    <subcellularLocation>
        <location evidence="1">Nucleus</location>
    </subcellularLocation>
</comment>
<feature type="compositionally biased region" description="Acidic residues" evidence="7">
    <location>
        <begin position="205"/>
        <end position="220"/>
    </location>
</feature>
<reference evidence="10 11" key="1">
    <citation type="journal article" date="2023" name="Plants (Basel)">
        <title>Bridging the Gap: Combining Genomics and Transcriptomics Approaches to Understand Stylosanthes scabra, an Orphan Legume from the Brazilian Caatinga.</title>
        <authorList>
            <person name="Ferreira-Neto J.R.C."/>
            <person name="da Silva M.D."/>
            <person name="Binneck E."/>
            <person name="de Melo N.F."/>
            <person name="da Silva R.H."/>
            <person name="de Melo A.L.T.M."/>
            <person name="Pandolfi V."/>
            <person name="Bustamante F.O."/>
            <person name="Brasileiro-Vidal A.C."/>
            <person name="Benko-Iseppon A.M."/>
        </authorList>
    </citation>
    <scope>NUCLEOTIDE SEQUENCE [LARGE SCALE GENOMIC DNA]</scope>
    <source>
        <tissue evidence="10">Leaves</tissue>
    </source>
</reference>
<dbReference type="SUPFAM" id="SSF46689">
    <property type="entry name" value="Homeodomain-like"/>
    <property type="match status" value="2"/>
</dbReference>
<dbReference type="Pfam" id="PF00249">
    <property type="entry name" value="Myb_DNA-binding"/>
    <property type="match status" value="2"/>
</dbReference>
<dbReference type="Gene3D" id="1.10.10.60">
    <property type="entry name" value="Homeodomain-like"/>
    <property type="match status" value="4"/>
</dbReference>
<feature type="compositionally biased region" description="Pro residues" evidence="7">
    <location>
        <begin position="848"/>
        <end position="868"/>
    </location>
</feature>
<dbReference type="PROSITE" id="PS50090">
    <property type="entry name" value="MYB_LIKE"/>
    <property type="match status" value="4"/>
</dbReference>
<feature type="domain" description="Myb-like" evidence="8">
    <location>
        <begin position="13"/>
        <end position="66"/>
    </location>
</feature>
<dbReference type="InterPro" id="IPR001005">
    <property type="entry name" value="SANT/Myb"/>
</dbReference>
<dbReference type="PROSITE" id="PS51294">
    <property type="entry name" value="HTH_MYB"/>
    <property type="match status" value="4"/>
</dbReference>
<feature type="compositionally biased region" description="Acidic residues" evidence="7">
    <location>
        <begin position="281"/>
        <end position="291"/>
    </location>
</feature>
<name>A0ABU6U2L7_9FABA</name>
<keyword evidence="11" id="KW-1185">Reference proteome</keyword>
<keyword evidence="3" id="KW-0805">Transcription regulation</keyword>
<dbReference type="CDD" id="cd00167">
    <property type="entry name" value="SANT"/>
    <property type="match status" value="4"/>
</dbReference>
<dbReference type="EMBL" id="JASCZI010120837">
    <property type="protein sequence ID" value="MED6155346.1"/>
    <property type="molecule type" value="Genomic_DNA"/>
</dbReference>
<dbReference type="Pfam" id="PF13921">
    <property type="entry name" value="Myb_DNA-bind_6"/>
    <property type="match status" value="1"/>
</dbReference>
<dbReference type="PANTHER" id="PTHR47995">
    <property type="entry name" value="TRANSCRIPTION FACTOR MYB33-RELATED"/>
    <property type="match status" value="1"/>
</dbReference>
<evidence type="ECO:0000256" key="5">
    <source>
        <dbReference type="ARBA" id="ARBA00023163"/>
    </source>
</evidence>
<evidence type="ECO:0000313" key="11">
    <source>
        <dbReference type="Proteomes" id="UP001341840"/>
    </source>
</evidence>
<dbReference type="Proteomes" id="UP001341840">
    <property type="component" value="Unassembled WGS sequence"/>
</dbReference>
<evidence type="ECO:0000256" key="6">
    <source>
        <dbReference type="ARBA" id="ARBA00023242"/>
    </source>
</evidence>
<feature type="compositionally biased region" description="Basic and acidic residues" evidence="7">
    <location>
        <begin position="603"/>
        <end position="612"/>
    </location>
</feature>
<evidence type="ECO:0000259" key="9">
    <source>
        <dbReference type="PROSITE" id="PS51294"/>
    </source>
</evidence>
<dbReference type="InterPro" id="IPR017930">
    <property type="entry name" value="Myb_dom"/>
</dbReference>
<evidence type="ECO:0000259" key="8">
    <source>
        <dbReference type="PROSITE" id="PS50090"/>
    </source>
</evidence>
<feature type="domain" description="HTH myb-type" evidence="9">
    <location>
        <begin position="13"/>
        <end position="66"/>
    </location>
</feature>
<accession>A0ABU6U2L7</accession>
<feature type="compositionally biased region" description="Polar residues" evidence="7">
    <location>
        <begin position="302"/>
        <end position="313"/>
    </location>
</feature>
<feature type="domain" description="HTH myb-type" evidence="9">
    <location>
        <begin position="520"/>
        <end position="570"/>
    </location>
</feature>
<keyword evidence="2" id="KW-0677">Repeat</keyword>
<organism evidence="10 11">
    <name type="scientific">Stylosanthes scabra</name>
    <dbReference type="NCBI Taxonomy" id="79078"/>
    <lineage>
        <taxon>Eukaryota</taxon>
        <taxon>Viridiplantae</taxon>
        <taxon>Streptophyta</taxon>
        <taxon>Embryophyta</taxon>
        <taxon>Tracheophyta</taxon>
        <taxon>Spermatophyta</taxon>
        <taxon>Magnoliopsida</taxon>
        <taxon>eudicotyledons</taxon>
        <taxon>Gunneridae</taxon>
        <taxon>Pentapetalae</taxon>
        <taxon>rosids</taxon>
        <taxon>fabids</taxon>
        <taxon>Fabales</taxon>
        <taxon>Fabaceae</taxon>
        <taxon>Papilionoideae</taxon>
        <taxon>50 kb inversion clade</taxon>
        <taxon>dalbergioids sensu lato</taxon>
        <taxon>Dalbergieae</taxon>
        <taxon>Pterocarpus clade</taxon>
        <taxon>Stylosanthes</taxon>
    </lineage>
</organism>
<evidence type="ECO:0000256" key="2">
    <source>
        <dbReference type="ARBA" id="ARBA00022737"/>
    </source>
</evidence>
<feature type="domain" description="Myb-like" evidence="8">
    <location>
        <begin position="516"/>
        <end position="566"/>
    </location>
</feature>
<feature type="domain" description="HTH myb-type" evidence="9">
    <location>
        <begin position="67"/>
        <end position="121"/>
    </location>
</feature>
<feature type="domain" description="HTH myb-type" evidence="9">
    <location>
        <begin position="463"/>
        <end position="519"/>
    </location>
</feature>
<feature type="compositionally biased region" description="Low complexity" evidence="7">
    <location>
        <begin position="928"/>
        <end position="944"/>
    </location>
</feature>
<protein>
    <submittedName>
        <fullName evidence="10">Uncharacterized protein</fullName>
    </submittedName>
</protein>
<feature type="compositionally biased region" description="Pro residues" evidence="7">
    <location>
        <begin position="958"/>
        <end position="969"/>
    </location>
</feature>
<feature type="region of interest" description="Disordered" evidence="7">
    <location>
        <begin position="197"/>
        <end position="313"/>
    </location>
</feature>
<proteinExistence type="predicted"/>
<keyword evidence="4" id="KW-0238">DNA-binding</keyword>
<feature type="region of interest" description="Disordered" evidence="7">
    <location>
        <begin position="918"/>
        <end position="981"/>
    </location>
</feature>
<evidence type="ECO:0000256" key="7">
    <source>
        <dbReference type="SAM" id="MobiDB-lite"/>
    </source>
</evidence>
<keyword evidence="6" id="KW-0539">Nucleus</keyword>
<feature type="compositionally biased region" description="Low complexity" evidence="7">
    <location>
        <begin position="134"/>
        <end position="155"/>
    </location>
</feature>
<feature type="compositionally biased region" description="Polar residues" evidence="7">
    <location>
        <begin position="833"/>
        <end position="842"/>
    </location>
</feature>
<feature type="region of interest" description="Disordered" evidence="7">
    <location>
        <begin position="577"/>
        <end position="625"/>
    </location>
</feature>